<dbReference type="KEGG" id="smo:SELMODRAFT_424598"/>
<dbReference type="HOGENOM" id="CLU_1436701_0_0_1"/>
<sequence>MADGVMEVLHGRMLEFKPCTVLYPYVPDAMADAWGTLTARTCGECGITELGGNKGSRNIWLDRVVGVQHLSPTPGQEKAMACHTVKSICKRYSVLTHRAHTAHVNVHRKFNAIAKGGISSPMLLENPIVDWRERAHLGTMGKAKSYLSSIAKDDSISTIMEHLRCLVDPLGRSGKLDEASVEPNFSAGE</sequence>
<keyword evidence="2" id="KW-1185">Reference proteome</keyword>
<organism evidence="2">
    <name type="scientific">Selaginella moellendorffii</name>
    <name type="common">Spikemoss</name>
    <dbReference type="NCBI Taxonomy" id="88036"/>
    <lineage>
        <taxon>Eukaryota</taxon>
        <taxon>Viridiplantae</taxon>
        <taxon>Streptophyta</taxon>
        <taxon>Embryophyta</taxon>
        <taxon>Tracheophyta</taxon>
        <taxon>Lycopodiopsida</taxon>
        <taxon>Selaginellales</taxon>
        <taxon>Selaginellaceae</taxon>
        <taxon>Selaginella</taxon>
    </lineage>
</organism>
<name>D8SQF4_SELML</name>
<protein>
    <submittedName>
        <fullName evidence="1">Uncharacterized protein</fullName>
    </submittedName>
</protein>
<reference evidence="1 2" key="1">
    <citation type="journal article" date="2011" name="Science">
        <title>The Selaginella genome identifies genetic changes associated with the evolution of vascular plants.</title>
        <authorList>
            <person name="Banks J.A."/>
            <person name="Nishiyama T."/>
            <person name="Hasebe M."/>
            <person name="Bowman J.L."/>
            <person name="Gribskov M."/>
            <person name="dePamphilis C."/>
            <person name="Albert V.A."/>
            <person name="Aono N."/>
            <person name="Aoyama T."/>
            <person name="Ambrose B.A."/>
            <person name="Ashton N.W."/>
            <person name="Axtell M.J."/>
            <person name="Barker E."/>
            <person name="Barker M.S."/>
            <person name="Bennetzen J.L."/>
            <person name="Bonawitz N.D."/>
            <person name="Chapple C."/>
            <person name="Cheng C."/>
            <person name="Correa L.G."/>
            <person name="Dacre M."/>
            <person name="DeBarry J."/>
            <person name="Dreyer I."/>
            <person name="Elias M."/>
            <person name="Engstrom E.M."/>
            <person name="Estelle M."/>
            <person name="Feng L."/>
            <person name="Finet C."/>
            <person name="Floyd S.K."/>
            <person name="Frommer W.B."/>
            <person name="Fujita T."/>
            <person name="Gramzow L."/>
            <person name="Gutensohn M."/>
            <person name="Harholt J."/>
            <person name="Hattori M."/>
            <person name="Heyl A."/>
            <person name="Hirai T."/>
            <person name="Hiwatashi Y."/>
            <person name="Ishikawa M."/>
            <person name="Iwata M."/>
            <person name="Karol K.G."/>
            <person name="Koehler B."/>
            <person name="Kolukisaoglu U."/>
            <person name="Kubo M."/>
            <person name="Kurata T."/>
            <person name="Lalonde S."/>
            <person name="Li K."/>
            <person name="Li Y."/>
            <person name="Litt A."/>
            <person name="Lyons E."/>
            <person name="Manning G."/>
            <person name="Maruyama T."/>
            <person name="Michael T.P."/>
            <person name="Mikami K."/>
            <person name="Miyazaki S."/>
            <person name="Morinaga S."/>
            <person name="Murata T."/>
            <person name="Mueller-Roeber B."/>
            <person name="Nelson D.R."/>
            <person name="Obara M."/>
            <person name="Oguri Y."/>
            <person name="Olmstead R.G."/>
            <person name="Onodera N."/>
            <person name="Petersen B.L."/>
            <person name="Pils B."/>
            <person name="Prigge M."/>
            <person name="Rensing S.A."/>
            <person name="Riano-Pachon D.M."/>
            <person name="Roberts A.W."/>
            <person name="Sato Y."/>
            <person name="Scheller H.V."/>
            <person name="Schulz B."/>
            <person name="Schulz C."/>
            <person name="Shakirov E.V."/>
            <person name="Shibagaki N."/>
            <person name="Shinohara N."/>
            <person name="Shippen D.E."/>
            <person name="Soerensen I."/>
            <person name="Sotooka R."/>
            <person name="Sugimoto N."/>
            <person name="Sugita M."/>
            <person name="Sumikawa N."/>
            <person name="Tanurdzic M."/>
            <person name="Theissen G."/>
            <person name="Ulvskov P."/>
            <person name="Wakazuki S."/>
            <person name="Weng J.K."/>
            <person name="Willats W.W."/>
            <person name="Wipf D."/>
            <person name="Wolf P.G."/>
            <person name="Yang L."/>
            <person name="Zimmer A.D."/>
            <person name="Zhu Q."/>
            <person name="Mitros T."/>
            <person name="Hellsten U."/>
            <person name="Loque D."/>
            <person name="Otillar R."/>
            <person name="Salamov A."/>
            <person name="Schmutz J."/>
            <person name="Shapiro H."/>
            <person name="Lindquist E."/>
            <person name="Lucas S."/>
            <person name="Rokhsar D."/>
            <person name="Grigoriev I.V."/>
        </authorList>
    </citation>
    <scope>NUCLEOTIDE SEQUENCE [LARGE SCALE GENOMIC DNA]</scope>
</reference>
<dbReference type="AlphaFoldDB" id="D8SQF4"/>
<proteinExistence type="predicted"/>
<dbReference type="EMBL" id="GL377633">
    <property type="protein sequence ID" value="EFJ13389.1"/>
    <property type="molecule type" value="Genomic_DNA"/>
</dbReference>
<dbReference type="Proteomes" id="UP000001514">
    <property type="component" value="Unassembled WGS sequence"/>
</dbReference>
<dbReference type="InParanoid" id="D8SQF4"/>
<dbReference type="Gramene" id="EFJ13389">
    <property type="protein sequence ID" value="EFJ13389"/>
    <property type="gene ID" value="SELMODRAFT_424598"/>
</dbReference>
<gene>
    <name evidence="1" type="ORF">SELMODRAFT_424598</name>
</gene>
<evidence type="ECO:0000313" key="2">
    <source>
        <dbReference type="Proteomes" id="UP000001514"/>
    </source>
</evidence>
<evidence type="ECO:0000313" key="1">
    <source>
        <dbReference type="EMBL" id="EFJ13389.1"/>
    </source>
</evidence>
<accession>D8SQF4</accession>